<feature type="active site" evidence="15">
    <location>
        <position position="56"/>
    </location>
</feature>
<dbReference type="GO" id="GO:0046872">
    <property type="term" value="F:metal ion binding"/>
    <property type="evidence" value="ECO:0007669"/>
    <property type="project" value="UniProtKB-KW"/>
</dbReference>
<dbReference type="SMART" id="SM00358">
    <property type="entry name" value="DSRM"/>
    <property type="match status" value="1"/>
</dbReference>
<evidence type="ECO:0000256" key="2">
    <source>
        <dbReference type="ARBA" id="ARBA00004496"/>
    </source>
</evidence>
<keyword evidence="9 15" id="KW-0540">Nuclease</keyword>
<dbReference type="NCBIfam" id="TIGR02191">
    <property type="entry name" value="RNaseIII"/>
    <property type="match status" value="1"/>
</dbReference>
<dbReference type="GO" id="GO:0019843">
    <property type="term" value="F:rRNA binding"/>
    <property type="evidence" value="ECO:0007669"/>
    <property type="project" value="UniProtKB-KW"/>
</dbReference>
<dbReference type="Pfam" id="PF14622">
    <property type="entry name" value="Ribonucleas_3_3"/>
    <property type="match status" value="1"/>
</dbReference>
<protein>
    <recommendedName>
        <fullName evidence="15">Ribonuclease 3</fullName>
        <ecNumber evidence="15">3.1.26.3</ecNumber>
    </recommendedName>
    <alternativeName>
        <fullName evidence="15">Ribonuclease III</fullName>
        <shortName evidence="15">RNase III</shortName>
    </alternativeName>
</protein>
<evidence type="ECO:0000256" key="6">
    <source>
        <dbReference type="ARBA" id="ARBA00022552"/>
    </source>
</evidence>
<keyword evidence="13 15" id="KW-0460">Magnesium</keyword>
<evidence type="ECO:0000256" key="10">
    <source>
        <dbReference type="ARBA" id="ARBA00022723"/>
    </source>
</evidence>
<dbReference type="GO" id="GO:0005737">
    <property type="term" value="C:cytoplasm"/>
    <property type="evidence" value="ECO:0007669"/>
    <property type="project" value="UniProtKB-SubCell"/>
</dbReference>
<feature type="binding site" evidence="15">
    <location>
        <position position="52"/>
    </location>
    <ligand>
        <name>Mg(2+)</name>
        <dbReference type="ChEBI" id="CHEBI:18420"/>
    </ligand>
</feature>
<gene>
    <name evidence="15" type="primary">rnc</name>
    <name evidence="18" type="ORF">US24_C0015G0004</name>
</gene>
<dbReference type="GO" id="GO:0006397">
    <property type="term" value="P:mRNA processing"/>
    <property type="evidence" value="ECO:0007669"/>
    <property type="project" value="UniProtKB-UniRule"/>
</dbReference>
<name>A0A0G0FDW5_9BACT</name>
<keyword evidence="8 15" id="KW-0819">tRNA processing</keyword>
<dbReference type="Gene3D" id="3.30.160.20">
    <property type="match status" value="1"/>
</dbReference>
<feature type="binding site" evidence="15">
    <location>
        <position position="125"/>
    </location>
    <ligand>
        <name>Mg(2+)</name>
        <dbReference type="ChEBI" id="CHEBI:18420"/>
    </ligand>
</feature>
<feature type="active site" evidence="15">
    <location>
        <position position="128"/>
    </location>
</feature>
<sequence length="241" mass="27262">MNKQKKMNNYEAIEEKLGIVFQDKSLLDIALTHRSYLNEHKEVSLQNNERIEFLGDAVLELIISSYLFKEYPNKPEGDLTNIRAALVRTESLAEESRNLGIGEYLRMSKGEKESGGRDKDYLLANTFEAVLGAIYQDQGFDVCKTYIERTLLMKADRIVENNLFIDPKTQAQEIIQAKFKVTPIYEVLKQDGPDHDKTFTVALKINNKQIASGTGSSKQKAEEAAAKETVNLLENQANPLN</sequence>
<dbReference type="GO" id="GO:0008033">
    <property type="term" value="P:tRNA processing"/>
    <property type="evidence" value="ECO:0007669"/>
    <property type="project" value="UniProtKB-KW"/>
</dbReference>
<keyword evidence="5 15" id="KW-0963">Cytoplasm</keyword>
<dbReference type="PANTHER" id="PTHR11207">
    <property type="entry name" value="RIBONUCLEASE III"/>
    <property type="match status" value="1"/>
</dbReference>
<evidence type="ECO:0000259" key="17">
    <source>
        <dbReference type="PROSITE" id="PS50142"/>
    </source>
</evidence>
<accession>A0A0G0FDW5</accession>
<organism evidence="18 19">
    <name type="scientific">candidate division WS6 bacterium GW2011_GWC2_36_7</name>
    <dbReference type="NCBI Taxonomy" id="1619091"/>
    <lineage>
        <taxon>Bacteria</taxon>
        <taxon>Candidatus Dojkabacteria</taxon>
    </lineage>
</organism>
<evidence type="ECO:0000256" key="8">
    <source>
        <dbReference type="ARBA" id="ARBA00022694"/>
    </source>
</evidence>
<reference evidence="18 19" key="1">
    <citation type="journal article" date="2015" name="Nature">
        <title>rRNA introns, odd ribosomes, and small enigmatic genomes across a large radiation of phyla.</title>
        <authorList>
            <person name="Brown C.T."/>
            <person name="Hug L.A."/>
            <person name="Thomas B.C."/>
            <person name="Sharon I."/>
            <person name="Castelle C.J."/>
            <person name="Singh A."/>
            <person name="Wilkins M.J."/>
            <person name="Williams K.H."/>
            <person name="Banfield J.F."/>
        </authorList>
    </citation>
    <scope>NUCLEOTIDE SEQUENCE [LARGE SCALE GENOMIC DNA]</scope>
</reference>
<dbReference type="Proteomes" id="UP000034075">
    <property type="component" value="Unassembled WGS sequence"/>
</dbReference>
<dbReference type="SMART" id="SM00535">
    <property type="entry name" value="RIBOc"/>
    <property type="match status" value="1"/>
</dbReference>
<evidence type="ECO:0000256" key="12">
    <source>
        <dbReference type="ARBA" id="ARBA00022801"/>
    </source>
</evidence>
<keyword evidence="15" id="KW-0699">rRNA-binding</keyword>
<evidence type="ECO:0000256" key="5">
    <source>
        <dbReference type="ARBA" id="ARBA00022490"/>
    </source>
</evidence>
<feature type="domain" description="RNase III" evidence="17">
    <location>
        <begin position="10"/>
        <end position="139"/>
    </location>
</feature>
<dbReference type="SUPFAM" id="SSF54768">
    <property type="entry name" value="dsRNA-binding domain-like"/>
    <property type="match status" value="1"/>
</dbReference>
<comment type="caution">
    <text evidence="18">The sequence shown here is derived from an EMBL/GenBank/DDBJ whole genome shotgun (WGS) entry which is preliminary data.</text>
</comment>
<dbReference type="PROSITE" id="PS50137">
    <property type="entry name" value="DS_RBD"/>
    <property type="match status" value="1"/>
</dbReference>
<dbReference type="GO" id="GO:0042802">
    <property type="term" value="F:identical protein binding"/>
    <property type="evidence" value="ECO:0007669"/>
    <property type="project" value="UniProtKB-ARBA"/>
</dbReference>
<dbReference type="PROSITE" id="PS50142">
    <property type="entry name" value="RNASE_3_2"/>
    <property type="match status" value="1"/>
</dbReference>
<dbReference type="CDD" id="cd10845">
    <property type="entry name" value="DSRM_RNAse_III_family"/>
    <property type="match status" value="1"/>
</dbReference>
<evidence type="ECO:0000256" key="11">
    <source>
        <dbReference type="ARBA" id="ARBA00022759"/>
    </source>
</evidence>
<dbReference type="InterPro" id="IPR014720">
    <property type="entry name" value="dsRBD_dom"/>
</dbReference>
<evidence type="ECO:0000256" key="4">
    <source>
        <dbReference type="ARBA" id="ARBA00011738"/>
    </source>
</evidence>
<evidence type="ECO:0000256" key="7">
    <source>
        <dbReference type="ARBA" id="ARBA00022664"/>
    </source>
</evidence>
<comment type="cofactor">
    <cofactor evidence="15">
        <name>Mg(2+)</name>
        <dbReference type="ChEBI" id="CHEBI:18420"/>
    </cofactor>
</comment>
<evidence type="ECO:0000256" key="14">
    <source>
        <dbReference type="ARBA" id="ARBA00022884"/>
    </source>
</evidence>
<dbReference type="FunFam" id="1.10.1520.10:FF:000001">
    <property type="entry name" value="Ribonuclease 3"/>
    <property type="match status" value="1"/>
</dbReference>
<dbReference type="GO" id="GO:0006364">
    <property type="term" value="P:rRNA processing"/>
    <property type="evidence" value="ECO:0007669"/>
    <property type="project" value="UniProtKB-UniRule"/>
</dbReference>
<dbReference type="AlphaFoldDB" id="A0A0G0FDW5"/>
<comment type="subcellular location">
    <subcellularLocation>
        <location evidence="2 15">Cytoplasm</location>
    </subcellularLocation>
</comment>
<comment type="subunit">
    <text evidence="4 15">Homodimer.</text>
</comment>
<evidence type="ECO:0000256" key="9">
    <source>
        <dbReference type="ARBA" id="ARBA00022722"/>
    </source>
</evidence>
<feature type="domain" description="DRBM" evidence="16">
    <location>
        <begin position="166"/>
        <end position="235"/>
    </location>
</feature>
<dbReference type="InterPro" id="IPR000999">
    <property type="entry name" value="RNase_III_dom"/>
</dbReference>
<dbReference type="SUPFAM" id="SSF69065">
    <property type="entry name" value="RNase III domain-like"/>
    <property type="match status" value="1"/>
</dbReference>
<dbReference type="CDD" id="cd00593">
    <property type="entry name" value="RIBOc"/>
    <property type="match status" value="1"/>
</dbReference>
<keyword evidence="7 15" id="KW-0507">mRNA processing</keyword>
<dbReference type="EC" id="3.1.26.3" evidence="15"/>
<keyword evidence="11 15" id="KW-0255">Endonuclease</keyword>
<evidence type="ECO:0000256" key="3">
    <source>
        <dbReference type="ARBA" id="ARBA00010183"/>
    </source>
</evidence>
<dbReference type="FunFam" id="3.30.160.20:FF:000003">
    <property type="entry name" value="Ribonuclease 3"/>
    <property type="match status" value="1"/>
</dbReference>
<dbReference type="Pfam" id="PF00035">
    <property type="entry name" value="dsrm"/>
    <property type="match status" value="1"/>
</dbReference>
<keyword evidence="6 15" id="KW-0698">rRNA processing</keyword>
<dbReference type="EMBL" id="LBSF01000015">
    <property type="protein sequence ID" value="KKQ11765.1"/>
    <property type="molecule type" value="Genomic_DNA"/>
</dbReference>
<dbReference type="GO" id="GO:0010468">
    <property type="term" value="P:regulation of gene expression"/>
    <property type="evidence" value="ECO:0007669"/>
    <property type="project" value="TreeGrafter"/>
</dbReference>
<dbReference type="InterPro" id="IPR036389">
    <property type="entry name" value="RNase_III_sf"/>
</dbReference>
<proteinExistence type="inferred from homology"/>
<dbReference type="PANTHER" id="PTHR11207:SF0">
    <property type="entry name" value="RIBONUCLEASE 3"/>
    <property type="match status" value="1"/>
</dbReference>
<keyword evidence="14 15" id="KW-0694">RNA-binding</keyword>
<evidence type="ECO:0000256" key="13">
    <source>
        <dbReference type="ARBA" id="ARBA00022842"/>
    </source>
</evidence>
<keyword evidence="12 15" id="KW-0378">Hydrolase</keyword>
<evidence type="ECO:0000313" key="19">
    <source>
        <dbReference type="Proteomes" id="UP000034075"/>
    </source>
</evidence>
<dbReference type="PATRIC" id="fig|1619091.4.peg.204"/>
<comment type="catalytic activity">
    <reaction evidence="1 15">
        <text>Endonucleolytic cleavage to 5'-phosphomonoester.</text>
        <dbReference type="EC" id="3.1.26.3"/>
    </reaction>
</comment>
<dbReference type="HAMAP" id="MF_00104">
    <property type="entry name" value="RNase_III"/>
    <property type="match status" value="1"/>
</dbReference>
<dbReference type="Gene3D" id="1.10.1520.10">
    <property type="entry name" value="Ribonuclease III domain"/>
    <property type="match status" value="1"/>
</dbReference>
<evidence type="ECO:0000313" key="18">
    <source>
        <dbReference type="EMBL" id="KKQ11765.1"/>
    </source>
</evidence>
<evidence type="ECO:0000256" key="15">
    <source>
        <dbReference type="HAMAP-Rule" id="MF_00104"/>
    </source>
</evidence>
<comment type="function">
    <text evidence="15">Digests double-stranded RNA. Involved in the processing of primary rRNA transcript to yield the immediate precursors to the large and small rRNAs (23S and 16S). Processes some mRNAs, and tRNAs when they are encoded in the rRNA operon. Processes pre-crRNA and tracrRNA of type II CRISPR loci if present in the organism.</text>
</comment>
<evidence type="ECO:0000256" key="1">
    <source>
        <dbReference type="ARBA" id="ARBA00000109"/>
    </source>
</evidence>
<evidence type="ECO:0000259" key="16">
    <source>
        <dbReference type="PROSITE" id="PS50137"/>
    </source>
</evidence>
<dbReference type="GO" id="GO:0004525">
    <property type="term" value="F:ribonuclease III activity"/>
    <property type="evidence" value="ECO:0007669"/>
    <property type="project" value="UniProtKB-UniRule"/>
</dbReference>
<dbReference type="InterPro" id="IPR011907">
    <property type="entry name" value="RNase_III"/>
</dbReference>
<comment type="similarity">
    <text evidence="3">Belongs to the ribonuclease III family.</text>
</comment>
<keyword evidence="10 15" id="KW-0479">Metal-binding</keyword>
<dbReference type="GO" id="GO:0003725">
    <property type="term" value="F:double-stranded RNA binding"/>
    <property type="evidence" value="ECO:0007669"/>
    <property type="project" value="TreeGrafter"/>
</dbReference>
<feature type="binding site" evidence="15">
    <location>
        <position position="128"/>
    </location>
    <ligand>
        <name>Mg(2+)</name>
        <dbReference type="ChEBI" id="CHEBI:18420"/>
    </ligand>
</feature>